<proteinExistence type="predicted"/>
<dbReference type="OrthoDB" id="9805070at2"/>
<dbReference type="GO" id="GO:0004040">
    <property type="term" value="F:amidase activity"/>
    <property type="evidence" value="ECO:0007669"/>
    <property type="project" value="InterPro"/>
</dbReference>
<dbReference type="EMBL" id="QJKK01000009">
    <property type="protein sequence ID" value="RAL22519.1"/>
    <property type="molecule type" value="Genomic_DNA"/>
</dbReference>
<feature type="transmembrane region" description="Helical" evidence="1">
    <location>
        <begin position="22"/>
        <end position="42"/>
    </location>
</feature>
<protein>
    <recommendedName>
        <fullName evidence="2">Mannosyl-glycoprotein endo-beta-N-acetylglucosamidase-like domain-containing protein</fullName>
    </recommendedName>
</protein>
<sequence length="214" mass="24430">MDEAHMFNIQNNFIGTFQKNKWLLPLCIFLVLLTIGFIYYLITPKETTACFPTGKEKSIRELNEVILKLTAKKPDSLFRNQAALFVNAGKKYRVDPILLLSIAMLETDRGTSSALKKYNNPGGIMKTDNPSDFESFPTVQAGIETMAWTLRSYYLSEQKLTPAQIGPKWSPIDADNDPHQTNHTWVENVQFFVSEFNGLTYQCKIIKEDIPDRP</sequence>
<reference evidence="3 4" key="2">
    <citation type="submission" date="2018-06" db="EMBL/GenBank/DDBJ databases">
        <authorList>
            <person name="Zhirakovskaya E."/>
        </authorList>
    </citation>
    <scope>NUCLEOTIDE SEQUENCE [LARGE SCALE GENOMIC DNA]</scope>
    <source>
        <strain evidence="3 4">FBKL4.011</strain>
    </source>
</reference>
<dbReference type="Pfam" id="PF01832">
    <property type="entry name" value="Glucosaminidase"/>
    <property type="match status" value="1"/>
</dbReference>
<accession>A0A364K2I6</accession>
<dbReference type="Gene3D" id="1.10.530.10">
    <property type="match status" value="1"/>
</dbReference>
<evidence type="ECO:0000313" key="4">
    <source>
        <dbReference type="Proteomes" id="UP000251213"/>
    </source>
</evidence>
<keyword evidence="1" id="KW-1133">Transmembrane helix</keyword>
<evidence type="ECO:0000259" key="2">
    <source>
        <dbReference type="Pfam" id="PF01832"/>
    </source>
</evidence>
<dbReference type="Proteomes" id="UP000251213">
    <property type="component" value="Unassembled WGS sequence"/>
</dbReference>
<feature type="domain" description="Mannosyl-glycoprotein endo-beta-N-acetylglucosamidase-like" evidence="2">
    <location>
        <begin position="84"/>
        <end position="156"/>
    </location>
</feature>
<keyword evidence="1" id="KW-0472">Membrane</keyword>
<dbReference type="InterPro" id="IPR002901">
    <property type="entry name" value="MGlyc_endo_b_GlcNAc-like_dom"/>
</dbReference>
<organism evidence="3 4">
    <name type="scientific">Thermoflavimicrobium daqui</name>
    <dbReference type="NCBI Taxonomy" id="2137476"/>
    <lineage>
        <taxon>Bacteria</taxon>
        <taxon>Bacillati</taxon>
        <taxon>Bacillota</taxon>
        <taxon>Bacilli</taxon>
        <taxon>Bacillales</taxon>
        <taxon>Thermoactinomycetaceae</taxon>
        <taxon>Thermoflavimicrobium</taxon>
    </lineage>
</organism>
<dbReference type="AlphaFoldDB" id="A0A364K2I6"/>
<name>A0A364K2I6_9BACL</name>
<keyword evidence="4" id="KW-1185">Reference proteome</keyword>
<reference evidence="3 4" key="1">
    <citation type="submission" date="2018-06" db="EMBL/GenBank/DDBJ databases">
        <title>Thermoflavimicrobium daqus sp. nov., a thermophilic microbe isolated from Moutai-flavour Daqu.</title>
        <authorList>
            <person name="Wang X."/>
            <person name="Zhou H."/>
        </authorList>
    </citation>
    <scope>NUCLEOTIDE SEQUENCE [LARGE SCALE GENOMIC DNA]</scope>
    <source>
        <strain evidence="3 4">FBKL4.011</strain>
    </source>
</reference>
<comment type="caution">
    <text evidence="3">The sequence shown here is derived from an EMBL/GenBank/DDBJ whole genome shotgun (WGS) entry which is preliminary data.</text>
</comment>
<evidence type="ECO:0000313" key="3">
    <source>
        <dbReference type="EMBL" id="RAL22519.1"/>
    </source>
</evidence>
<gene>
    <name evidence="3" type="ORF">DL897_13985</name>
</gene>
<keyword evidence="1" id="KW-0812">Transmembrane</keyword>
<evidence type="ECO:0000256" key="1">
    <source>
        <dbReference type="SAM" id="Phobius"/>
    </source>
</evidence>